<feature type="region of interest" description="Disordered" evidence="7">
    <location>
        <begin position="423"/>
        <end position="442"/>
    </location>
</feature>
<evidence type="ECO:0000256" key="2">
    <source>
        <dbReference type="ARBA" id="ARBA00022448"/>
    </source>
</evidence>
<feature type="transmembrane region" description="Helical" evidence="8">
    <location>
        <begin position="240"/>
        <end position="259"/>
    </location>
</feature>
<evidence type="ECO:0000256" key="7">
    <source>
        <dbReference type="SAM" id="MobiDB-lite"/>
    </source>
</evidence>
<dbReference type="Proteomes" id="UP000657385">
    <property type="component" value="Unassembled WGS sequence"/>
</dbReference>
<dbReference type="SUPFAM" id="SSF103473">
    <property type="entry name" value="MFS general substrate transporter"/>
    <property type="match status" value="1"/>
</dbReference>
<gene>
    <name evidence="9" type="ORF">I2501_09380</name>
</gene>
<evidence type="ECO:0000313" key="10">
    <source>
        <dbReference type="Proteomes" id="UP000657385"/>
    </source>
</evidence>
<feature type="transmembrane region" description="Helical" evidence="8">
    <location>
        <begin position="393"/>
        <end position="412"/>
    </location>
</feature>
<dbReference type="RefSeq" id="WP_196193392.1">
    <property type="nucleotide sequence ID" value="NZ_JADPRT010000003.1"/>
</dbReference>
<evidence type="ECO:0000256" key="8">
    <source>
        <dbReference type="SAM" id="Phobius"/>
    </source>
</evidence>
<keyword evidence="4 8" id="KW-0812">Transmembrane</keyword>
<dbReference type="InterPro" id="IPR036259">
    <property type="entry name" value="MFS_trans_sf"/>
</dbReference>
<evidence type="ECO:0000256" key="5">
    <source>
        <dbReference type="ARBA" id="ARBA00022989"/>
    </source>
</evidence>
<evidence type="ECO:0000256" key="6">
    <source>
        <dbReference type="ARBA" id="ARBA00023136"/>
    </source>
</evidence>
<feature type="transmembrane region" description="Helical" evidence="8">
    <location>
        <begin position="265"/>
        <end position="288"/>
    </location>
</feature>
<dbReference type="EMBL" id="JADPRT010000003">
    <property type="protein sequence ID" value="MBF9068247.1"/>
    <property type="molecule type" value="Genomic_DNA"/>
</dbReference>
<feature type="transmembrane region" description="Helical" evidence="8">
    <location>
        <begin position="367"/>
        <end position="387"/>
    </location>
</feature>
<dbReference type="Gene3D" id="1.20.1250.20">
    <property type="entry name" value="MFS general substrate transporter like domains"/>
    <property type="match status" value="1"/>
</dbReference>
<accession>A0A931B3Z4</accession>
<feature type="transmembrane region" description="Helical" evidence="8">
    <location>
        <begin position="300"/>
        <end position="318"/>
    </location>
</feature>
<dbReference type="PANTHER" id="PTHR23513">
    <property type="entry name" value="INTEGRAL MEMBRANE EFFLUX PROTEIN-RELATED"/>
    <property type="match status" value="1"/>
</dbReference>
<reference evidence="9" key="1">
    <citation type="submission" date="2020-11" db="EMBL/GenBank/DDBJ databases">
        <title>Isolation and identification of active actinomycetes.</title>
        <authorList>
            <person name="Yu B."/>
        </authorList>
    </citation>
    <scope>NUCLEOTIDE SEQUENCE</scope>
    <source>
        <strain evidence="9">NEAU-YB345</strain>
    </source>
</reference>
<keyword evidence="5 8" id="KW-1133">Transmembrane helix</keyword>
<organism evidence="9 10">
    <name type="scientific">Streptacidiphilus fuscans</name>
    <dbReference type="NCBI Taxonomy" id="2789292"/>
    <lineage>
        <taxon>Bacteria</taxon>
        <taxon>Bacillati</taxon>
        <taxon>Actinomycetota</taxon>
        <taxon>Actinomycetes</taxon>
        <taxon>Kitasatosporales</taxon>
        <taxon>Streptomycetaceae</taxon>
        <taxon>Streptacidiphilus</taxon>
    </lineage>
</organism>
<dbReference type="CDD" id="cd06173">
    <property type="entry name" value="MFS_MefA_like"/>
    <property type="match status" value="1"/>
</dbReference>
<evidence type="ECO:0000256" key="1">
    <source>
        <dbReference type="ARBA" id="ARBA00004651"/>
    </source>
</evidence>
<keyword evidence="2" id="KW-0813">Transport</keyword>
<feature type="transmembrane region" description="Helical" evidence="8">
    <location>
        <begin position="21"/>
        <end position="45"/>
    </location>
</feature>
<dbReference type="PANTHER" id="PTHR23513:SF6">
    <property type="entry name" value="MAJOR FACILITATOR SUPERFAMILY ASSOCIATED DOMAIN-CONTAINING PROTEIN"/>
    <property type="match status" value="1"/>
</dbReference>
<feature type="transmembrane region" description="Helical" evidence="8">
    <location>
        <begin position="324"/>
        <end position="346"/>
    </location>
</feature>
<keyword evidence="10" id="KW-1185">Reference proteome</keyword>
<feature type="transmembrane region" description="Helical" evidence="8">
    <location>
        <begin position="113"/>
        <end position="134"/>
    </location>
</feature>
<protein>
    <submittedName>
        <fullName evidence="9">MFS transporter</fullName>
    </submittedName>
</protein>
<evidence type="ECO:0000256" key="4">
    <source>
        <dbReference type="ARBA" id="ARBA00022692"/>
    </source>
</evidence>
<dbReference type="AlphaFoldDB" id="A0A931B3Z4"/>
<evidence type="ECO:0000313" key="9">
    <source>
        <dbReference type="EMBL" id="MBF9068247.1"/>
    </source>
</evidence>
<evidence type="ECO:0000256" key="3">
    <source>
        <dbReference type="ARBA" id="ARBA00022475"/>
    </source>
</evidence>
<keyword evidence="6 8" id="KW-0472">Membrane</keyword>
<comment type="subcellular location">
    <subcellularLocation>
        <location evidence="1">Cell membrane</location>
        <topology evidence="1">Multi-pass membrane protein</topology>
    </subcellularLocation>
</comment>
<comment type="caution">
    <text evidence="9">The sequence shown here is derived from an EMBL/GenBank/DDBJ whole genome shotgun (WGS) entry which is preliminary data.</text>
</comment>
<proteinExistence type="predicted"/>
<feature type="transmembrane region" description="Helical" evidence="8">
    <location>
        <begin position="57"/>
        <end position="79"/>
    </location>
</feature>
<dbReference type="InterPro" id="IPR010290">
    <property type="entry name" value="TM_effector"/>
</dbReference>
<dbReference type="GO" id="GO:0005886">
    <property type="term" value="C:plasma membrane"/>
    <property type="evidence" value="ECO:0007669"/>
    <property type="project" value="UniProtKB-SubCell"/>
</dbReference>
<dbReference type="Pfam" id="PF05977">
    <property type="entry name" value="MFS_3"/>
    <property type="match status" value="1"/>
</dbReference>
<name>A0A931B3Z4_9ACTN</name>
<keyword evidence="3" id="KW-1003">Cell membrane</keyword>
<sequence length="442" mass="46542">MEAPPPDLGRSTSLWRNRAFLFLWGGQSVSVLGSTVSGIIIPLYAVLVLHVSTFEMGLLAAAGSVPYMLVGLMAGAVVDRFPRRRLMFWCDLTRALALASIPLTMLLSGTPPIGQLLAVAVLVGVMTVFFDVAYQSYLPGLVENEQLIDGNGKLSTTESVAEAVGPGLAGVLITVLGRAGAILFDVATYALSCLSLVLIRTPDEVIEKRPVPTPRQLVRDVAEGAAYVGRDRILRRLAQFAVTVNLFGSAYGSLEIVFLNRDLHAQAWMIGAAAAIGSTGGVLGGLAAAALGRRIGSARATWLPLLALGWLVLLVPLAQPGWGFVLVGLGTAGNVASIVIYATGAVSYRQATCPPHLLSRVTSCLRWISWCSMPAGALLGGLLGTLAGLRAGISIAVVGCFLAGLWLFFSPLRRMRDLPLARTGTENTGKTLDEQPEPSLAT</sequence>